<dbReference type="AlphaFoldDB" id="A0AAW1L9C3"/>
<name>A0AAW1L9C3_POPJA</name>
<dbReference type="PANTHER" id="PTHR37445">
    <property type="entry name" value="PROTEIN CBG24663"/>
    <property type="match status" value="1"/>
</dbReference>
<evidence type="ECO:0000313" key="2">
    <source>
        <dbReference type="Proteomes" id="UP001458880"/>
    </source>
</evidence>
<evidence type="ECO:0000313" key="1">
    <source>
        <dbReference type="EMBL" id="KAK9730269.1"/>
    </source>
</evidence>
<accession>A0AAW1L9C3</accession>
<dbReference type="Proteomes" id="UP001458880">
    <property type="component" value="Unassembled WGS sequence"/>
</dbReference>
<proteinExistence type="predicted"/>
<protein>
    <submittedName>
        <fullName evidence="1">Uncharacterized protein</fullName>
    </submittedName>
</protein>
<keyword evidence="2" id="KW-1185">Reference proteome</keyword>
<gene>
    <name evidence="1" type="ORF">QE152_g15319</name>
</gene>
<reference evidence="1 2" key="1">
    <citation type="journal article" date="2024" name="BMC Genomics">
        <title>De novo assembly and annotation of Popillia japonica's genome with initial clues to its potential as an invasive pest.</title>
        <authorList>
            <person name="Cucini C."/>
            <person name="Boschi S."/>
            <person name="Funari R."/>
            <person name="Cardaioli E."/>
            <person name="Iannotti N."/>
            <person name="Marturano G."/>
            <person name="Paoli F."/>
            <person name="Bruttini M."/>
            <person name="Carapelli A."/>
            <person name="Frati F."/>
            <person name="Nardi F."/>
        </authorList>
    </citation>
    <scope>NUCLEOTIDE SEQUENCE [LARGE SCALE GENOMIC DNA]</scope>
    <source>
        <strain evidence="1">DMR45628</strain>
    </source>
</reference>
<sequence length="113" mass="12839">MEQVIEEINDRKERECNIIIYNLSEPSSSARTERLSDERALVSTTLQNLNGDCNIEIVKTLRLGSFRPGVCRPVKVTLSNKEVVLRVLRSKNKKSLAPVSISADLTVKQREWI</sequence>
<dbReference type="EMBL" id="JASPKY010000149">
    <property type="protein sequence ID" value="KAK9730269.1"/>
    <property type="molecule type" value="Genomic_DNA"/>
</dbReference>
<comment type="caution">
    <text evidence="1">The sequence shown here is derived from an EMBL/GenBank/DDBJ whole genome shotgun (WGS) entry which is preliminary data.</text>
</comment>
<dbReference type="PANTHER" id="PTHR37445:SF3">
    <property type="entry name" value="ZINC FINGER PHD-TYPE DOMAIN-CONTAINING PROTEIN"/>
    <property type="match status" value="1"/>
</dbReference>
<organism evidence="1 2">
    <name type="scientific">Popillia japonica</name>
    <name type="common">Japanese beetle</name>
    <dbReference type="NCBI Taxonomy" id="7064"/>
    <lineage>
        <taxon>Eukaryota</taxon>
        <taxon>Metazoa</taxon>
        <taxon>Ecdysozoa</taxon>
        <taxon>Arthropoda</taxon>
        <taxon>Hexapoda</taxon>
        <taxon>Insecta</taxon>
        <taxon>Pterygota</taxon>
        <taxon>Neoptera</taxon>
        <taxon>Endopterygota</taxon>
        <taxon>Coleoptera</taxon>
        <taxon>Polyphaga</taxon>
        <taxon>Scarabaeiformia</taxon>
        <taxon>Scarabaeidae</taxon>
        <taxon>Rutelinae</taxon>
        <taxon>Popillia</taxon>
    </lineage>
</organism>